<evidence type="ECO:0000256" key="1">
    <source>
        <dbReference type="SAM" id="MobiDB-lite"/>
    </source>
</evidence>
<accession>A0A2J6S9Y2</accession>
<keyword evidence="3" id="KW-1185">Reference proteome</keyword>
<feature type="compositionally biased region" description="Polar residues" evidence="1">
    <location>
        <begin position="272"/>
        <end position="285"/>
    </location>
</feature>
<feature type="region of interest" description="Disordered" evidence="1">
    <location>
        <begin position="49"/>
        <end position="136"/>
    </location>
</feature>
<feature type="compositionally biased region" description="Polar residues" evidence="1">
    <location>
        <begin position="208"/>
        <end position="228"/>
    </location>
</feature>
<feature type="compositionally biased region" description="Basic and acidic residues" evidence="1">
    <location>
        <begin position="18"/>
        <end position="32"/>
    </location>
</feature>
<dbReference type="Proteomes" id="UP000235786">
    <property type="component" value="Unassembled WGS sequence"/>
</dbReference>
<feature type="region of interest" description="Disordered" evidence="1">
    <location>
        <begin position="367"/>
        <end position="404"/>
    </location>
</feature>
<sequence>MSDDEQPQFSDLEGWDIDNIKDNDNGNSRLHDPTGQYANAYARAGMAIPASWPAPSPSLTPQQPVQKLTRQPGSQGLFPEPPRSVRPSNASSPSQDSIAFSFQNGRREHSRFYNQPRAFGSNQARSIREPNRHRGPAVARVVSRHYLPAHHNRTPLDNIAEDEPLREPLYNDSAHHFPSSSQYGNQPGDATESEHTSPRFMLQGPFASDQSTSRPFVSQSHTSPPFASTPFASNPFALNPLASAPFASEPLTEPLAKRDSHSRSHHNFSNFEQSPPSSVQYQESYHNGPGLSREVIPYDSDYGYAAEGYAAMPRQAKRSYESMDDDSESGIFVEVSGRRVVPAGSDGSVGSSGNPAKSRRRFSQDSLLSYDNSGPRPQPGQRPDAEYFNNPGKNLAQSRFSGGQNNWGVNKVPVLVPEKEVSDAALLKRGLKRGDGAKVCKRGYGANDPENIAIVHMFEKDRMSFDAICNKLNADRIANGKAPTLTPNGCQTRFNRNAPILFSAEGREFIPLGMRQRGQRMDDIAPTNPTPKVAWDDELDLALVETVKEWESRKWEDVAALFKRKTGVEMDAGSCAHRHHII</sequence>
<feature type="region of interest" description="Disordered" evidence="1">
    <location>
        <begin position="1"/>
        <end position="36"/>
    </location>
</feature>
<feature type="region of interest" description="Disordered" evidence="1">
    <location>
        <begin position="252"/>
        <end position="292"/>
    </location>
</feature>
<dbReference type="OrthoDB" id="3438274at2759"/>
<dbReference type="EMBL" id="KZ613938">
    <property type="protein sequence ID" value="PMD47569.1"/>
    <property type="molecule type" value="Genomic_DNA"/>
</dbReference>
<evidence type="ECO:0000313" key="3">
    <source>
        <dbReference type="Proteomes" id="UP000235786"/>
    </source>
</evidence>
<evidence type="ECO:0000313" key="2">
    <source>
        <dbReference type="EMBL" id="PMD47569.1"/>
    </source>
</evidence>
<feature type="region of interest" description="Disordered" evidence="1">
    <location>
        <begin position="169"/>
        <end position="228"/>
    </location>
</feature>
<feature type="compositionally biased region" description="Polar residues" evidence="1">
    <location>
        <begin position="86"/>
        <end position="104"/>
    </location>
</feature>
<evidence type="ECO:0008006" key="4">
    <source>
        <dbReference type="Google" id="ProtNLM"/>
    </source>
</evidence>
<gene>
    <name evidence="2" type="ORF">L207DRAFT_561039</name>
</gene>
<reference evidence="2 3" key="1">
    <citation type="submission" date="2016-04" db="EMBL/GenBank/DDBJ databases">
        <title>A degradative enzymes factory behind the ericoid mycorrhizal symbiosis.</title>
        <authorList>
            <consortium name="DOE Joint Genome Institute"/>
            <person name="Martino E."/>
            <person name="Morin E."/>
            <person name="Grelet G."/>
            <person name="Kuo A."/>
            <person name="Kohler A."/>
            <person name="Daghino S."/>
            <person name="Barry K."/>
            <person name="Choi C."/>
            <person name="Cichocki N."/>
            <person name="Clum A."/>
            <person name="Copeland A."/>
            <person name="Hainaut M."/>
            <person name="Haridas S."/>
            <person name="Labutti K."/>
            <person name="Lindquist E."/>
            <person name="Lipzen A."/>
            <person name="Khouja H.-R."/>
            <person name="Murat C."/>
            <person name="Ohm R."/>
            <person name="Olson A."/>
            <person name="Spatafora J."/>
            <person name="Veneault-Fourrey C."/>
            <person name="Henrissat B."/>
            <person name="Grigoriev I."/>
            <person name="Martin F."/>
            <person name="Perotto S."/>
        </authorList>
    </citation>
    <scope>NUCLEOTIDE SEQUENCE [LARGE SCALE GENOMIC DNA]</scope>
    <source>
        <strain evidence="2 3">F</strain>
    </source>
</reference>
<proteinExistence type="predicted"/>
<dbReference type="AlphaFoldDB" id="A0A2J6S9Y2"/>
<name>A0A2J6S9Y2_HYAVF</name>
<feature type="compositionally biased region" description="Polar residues" evidence="1">
    <location>
        <begin position="391"/>
        <end position="404"/>
    </location>
</feature>
<protein>
    <recommendedName>
        <fullName evidence="4">Myb-like domain-containing protein</fullName>
    </recommendedName>
</protein>
<feature type="compositionally biased region" description="Polar residues" evidence="1">
    <location>
        <begin position="59"/>
        <end position="74"/>
    </location>
</feature>
<feature type="region of interest" description="Disordered" evidence="1">
    <location>
        <begin position="342"/>
        <end position="361"/>
    </location>
</feature>
<organism evidence="2 3">
    <name type="scientific">Hyaloscypha variabilis (strain UAMH 11265 / GT02V1 / F)</name>
    <name type="common">Meliniomyces variabilis</name>
    <dbReference type="NCBI Taxonomy" id="1149755"/>
    <lineage>
        <taxon>Eukaryota</taxon>
        <taxon>Fungi</taxon>
        <taxon>Dikarya</taxon>
        <taxon>Ascomycota</taxon>
        <taxon>Pezizomycotina</taxon>
        <taxon>Leotiomycetes</taxon>
        <taxon>Helotiales</taxon>
        <taxon>Hyaloscyphaceae</taxon>
        <taxon>Hyaloscypha</taxon>
        <taxon>Hyaloscypha variabilis</taxon>
    </lineage>
</organism>